<comment type="caution">
    <text evidence="1">The sequence shown here is derived from an EMBL/GenBank/DDBJ whole genome shotgun (WGS) entry which is preliminary data.</text>
</comment>
<dbReference type="Proteomes" id="UP000094936">
    <property type="component" value="Unassembled WGS sequence"/>
</dbReference>
<evidence type="ECO:0000313" key="1">
    <source>
        <dbReference type="EMBL" id="ODA30215.1"/>
    </source>
</evidence>
<organism evidence="1 2">
    <name type="scientific">Veronia pacifica</name>
    <dbReference type="NCBI Taxonomy" id="1080227"/>
    <lineage>
        <taxon>Bacteria</taxon>
        <taxon>Pseudomonadati</taxon>
        <taxon>Pseudomonadota</taxon>
        <taxon>Gammaproteobacteria</taxon>
        <taxon>Vibrionales</taxon>
        <taxon>Vibrionaceae</taxon>
        <taxon>Veronia</taxon>
    </lineage>
</organism>
<gene>
    <name evidence="1" type="ORF">A8L45_20635</name>
</gene>
<evidence type="ECO:0000313" key="2">
    <source>
        <dbReference type="Proteomes" id="UP000094936"/>
    </source>
</evidence>
<dbReference type="OrthoDB" id="7355818at2"/>
<dbReference type="AlphaFoldDB" id="A0A1C3EAE3"/>
<keyword evidence="2" id="KW-1185">Reference proteome</keyword>
<name>A0A1C3EAE3_9GAMM</name>
<dbReference type="RefSeq" id="WP_068905250.1">
    <property type="nucleotide sequence ID" value="NZ_JBHUIF010000017.1"/>
</dbReference>
<protein>
    <recommendedName>
        <fullName evidence="3">Transglycosylase SLT domain-containing protein</fullName>
    </recommendedName>
</protein>
<reference evidence="1 2" key="1">
    <citation type="submission" date="2016-05" db="EMBL/GenBank/DDBJ databases">
        <title>Genomic Taxonomy of the Vibrionaceae.</title>
        <authorList>
            <person name="Gomez-Gil B."/>
            <person name="Enciso-Ibarra J."/>
        </authorList>
    </citation>
    <scope>NUCLEOTIDE SEQUENCE [LARGE SCALE GENOMIC DNA]</scope>
    <source>
        <strain evidence="1 2">CAIM 1920</strain>
    </source>
</reference>
<dbReference type="EMBL" id="LYBM01000056">
    <property type="protein sequence ID" value="ODA30215.1"/>
    <property type="molecule type" value="Genomic_DNA"/>
</dbReference>
<accession>A0A1C3EAE3</accession>
<dbReference type="STRING" id="1080227.A8L45_20635"/>
<proteinExistence type="predicted"/>
<evidence type="ECO:0008006" key="3">
    <source>
        <dbReference type="Google" id="ProtNLM"/>
    </source>
</evidence>
<sequence length="175" mass="19715">MDATQLYTLVIRPVLRHLGLYTPAAGQLVLGTIYQESGAHYLRQLGKGPALGIIQMEPATYQDIWHHFLAYRPALADKLRALVSQASLKNREIPDDSQLVSNLAFAVAMCRVHYLRVPEPLPADDCLTAQAAYWKKYYNTALGKGEARDFIRHFPAGVFPPEKRRAHEQQEEDAT</sequence>